<dbReference type="SUPFAM" id="SSF103473">
    <property type="entry name" value="MFS general substrate transporter"/>
    <property type="match status" value="1"/>
</dbReference>
<feature type="transmembrane region" description="Helical" evidence="6">
    <location>
        <begin position="140"/>
        <end position="161"/>
    </location>
</feature>
<evidence type="ECO:0000256" key="2">
    <source>
        <dbReference type="ARBA" id="ARBA00022448"/>
    </source>
</evidence>
<feature type="transmembrane region" description="Helical" evidence="6">
    <location>
        <begin position="408"/>
        <end position="428"/>
    </location>
</feature>
<evidence type="ECO:0000256" key="5">
    <source>
        <dbReference type="ARBA" id="ARBA00023136"/>
    </source>
</evidence>
<dbReference type="Gene3D" id="1.20.1250.20">
    <property type="entry name" value="MFS general substrate transporter like domains"/>
    <property type="match status" value="1"/>
</dbReference>
<feature type="transmembrane region" description="Helical" evidence="6">
    <location>
        <begin position="83"/>
        <end position="99"/>
    </location>
</feature>
<keyword evidence="8" id="KW-1185">Reference proteome</keyword>
<dbReference type="RefSeq" id="WP_149106080.1">
    <property type="nucleotide sequence ID" value="NZ_JBHLWO010000002.1"/>
</dbReference>
<feature type="transmembrane region" description="Helical" evidence="6">
    <location>
        <begin position="205"/>
        <end position="226"/>
    </location>
</feature>
<evidence type="ECO:0000313" key="8">
    <source>
        <dbReference type="Proteomes" id="UP001589774"/>
    </source>
</evidence>
<comment type="subcellular location">
    <subcellularLocation>
        <location evidence="1">Membrane</location>
        <topology evidence="1">Multi-pass membrane protein</topology>
    </subcellularLocation>
</comment>
<accession>A0ABV6HPW7</accession>
<name>A0ABV6HPW7_9SPHI</name>
<dbReference type="InterPro" id="IPR036259">
    <property type="entry name" value="MFS_trans_sf"/>
</dbReference>
<evidence type="ECO:0000256" key="4">
    <source>
        <dbReference type="ARBA" id="ARBA00022989"/>
    </source>
</evidence>
<evidence type="ECO:0000256" key="3">
    <source>
        <dbReference type="ARBA" id="ARBA00022692"/>
    </source>
</evidence>
<feature type="transmembrane region" description="Helical" evidence="6">
    <location>
        <begin position="274"/>
        <end position="295"/>
    </location>
</feature>
<gene>
    <name evidence="7" type="ORF">ACFFI0_20180</name>
</gene>
<feature type="transmembrane region" description="Helical" evidence="6">
    <location>
        <begin position="373"/>
        <end position="396"/>
    </location>
</feature>
<evidence type="ECO:0000313" key="7">
    <source>
        <dbReference type="EMBL" id="MFC0320654.1"/>
    </source>
</evidence>
<feature type="transmembrane region" description="Helical" evidence="6">
    <location>
        <begin position="173"/>
        <end position="193"/>
    </location>
</feature>
<protein>
    <submittedName>
        <fullName evidence="7">MFS transporter</fullName>
    </submittedName>
</protein>
<feature type="transmembrane region" description="Helical" evidence="6">
    <location>
        <begin position="339"/>
        <end position="361"/>
    </location>
</feature>
<dbReference type="Pfam" id="PF07690">
    <property type="entry name" value="MFS_1"/>
    <property type="match status" value="1"/>
</dbReference>
<dbReference type="EMBL" id="JBHLWO010000002">
    <property type="protein sequence ID" value="MFC0320654.1"/>
    <property type="molecule type" value="Genomic_DNA"/>
</dbReference>
<feature type="transmembrane region" description="Helical" evidence="6">
    <location>
        <begin position="105"/>
        <end position="128"/>
    </location>
</feature>
<feature type="transmembrane region" description="Helical" evidence="6">
    <location>
        <begin position="238"/>
        <end position="254"/>
    </location>
</feature>
<evidence type="ECO:0000256" key="1">
    <source>
        <dbReference type="ARBA" id="ARBA00004141"/>
    </source>
</evidence>
<comment type="caution">
    <text evidence="7">The sequence shown here is derived from an EMBL/GenBank/DDBJ whole genome shotgun (WGS) entry which is preliminary data.</text>
</comment>
<keyword evidence="2" id="KW-0813">Transport</keyword>
<keyword evidence="4 6" id="KW-1133">Transmembrane helix</keyword>
<feature type="transmembrane region" description="Helical" evidence="6">
    <location>
        <begin position="54"/>
        <end position="71"/>
    </location>
</feature>
<proteinExistence type="predicted"/>
<reference evidence="7 8" key="1">
    <citation type="submission" date="2024-09" db="EMBL/GenBank/DDBJ databases">
        <authorList>
            <person name="Sun Q."/>
            <person name="Mori K."/>
        </authorList>
    </citation>
    <scope>NUCLEOTIDE SEQUENCE [LARGE SCALE GENOMIC DNA]</scope>
    <source>
        <strain evidence="7 8">CCM 7765</strain>
    </source>
</reference>
<keyword evidence="5 6" id="KW-0472">Membrane</keyword>
<dbReference type="PANTHER" id="PTHR42718">
    <property type="entry name" value="MAJOR FACILITATOR SUPERFAMILY MULTIDRUG TRANSPORTER MFSC"/>
    <property type="match status" value="1"/>
</dbReference>
<feature type="transmembrane region" description="Helical" evidence="6">
    <location>
        <begin position="493"/>
        <end position="514"/>
    </location>
</feature>
<dbReference type="InterPro" id="IPR011701">
    <property type="entry name" value="MFS"/>
</dbReference>
<evidence type="ECO:0000256" key="6">
    <source>
        <dbReference type="SAM" id="Phobius"/>
    </source>
</evidence>
<sequence length="526" mass="58776">MGPAIFFHGWTLRRIHLLRGILILIMFAAIAQFASFALIQGHVVAFYGAQAEDVSFAWLIAYVGIATALPLQFKVAGSFNVRTYLLLSFLLSMTLNLGFTYTQNLWLFSVLRFFTGVTTCLVVGRTLVLLFTTLPETKRVLIGTSFFFSLILIGGPLVSWGASWVVDRMDWTAFYYVLMGLQLLAMAFVIAVFKGNTPQAKIPPADWPGAMLFAIAGGALAFAMIYGPRYYWLADPPIEIAAVLVLVFTLLFIWRQRIISFPLIDLVVFKYRRFIFGLLLLIFFYGVKDSLNLIYGYAVSVKGWSAQDIVEATTFNVVGIVLATIISVIAILQHKRNLIPLILVGFLVLFAYHLYFSTLISHDLSVANLSIPIFTHGFACGLLFVPISILCITALPPQNALTGIVICTYARFIASLNSIAGFFTLQLVCNRKHTDVFIANLNFLNQQFVERRSFFDNFLLATGFSNADAGKISNTMLAKSLATQAQLATIRSIFLLFTAMIGLMILFLFIYLLWSWKQRLVAQRVS</sequence>
<feature type="transmembrane region" description="Helical" evidence="6">
    <location>
        <begin position="21"/>
        <end position="48"/>
    </location>
</feature>
<dbReference type="PANTHER" id="PTHR42718:SF9">
    <property type="entry name" value="MAJOR FACILITATOR SUPERFAMILY MULTIDRUG TRANSPORTER MFSC"/>
    <property type="match status" value="1"/>
</dbReference>
<organism evidence="7 8">
    <name type="scientific">Olivibacter oleidegradans</name>
    <dbReference type="NCBI Taxonomy" id="760123"/>
    <lineage>
        <taxon>Bacteria</taxon>
        <taxon>Pseudomonadati</taxon>
        <taxon>Bacteroidota</taxon>
        <taxon>Sphingobacteriia</taxon>
        <taxon>Sphingobacteriales</taxon>
        <taxon>Sphingobacteriaceae</taxon>
        <taxon>Olivibacter</taxon>
    </lineage>
</organism>
<keyword evidence="3 6" id="KW-0812">Transmembrane</keyword>
<dbReference type="Proteomes" id="UP001589774">
    <property type="component" value="Unassembled WGS sequence"/>
</dbReference>
<feature type="transmembrane region" description="Helical" evidence="6">
    <location>
        <begin position="315"/>
        <end position="332"/>
    </location>
</feature>